<evidence type="ECO:0000313" key="1">
    <source>
        <dbReference type="EMBL" id="KRK26290.1"/>
    </source>
</evidence>
<dbReference type="Proteomes" id="UP000051020">
    <property type="component" value="Unassembled WGS sequence"/>
</dbReference>
<proteinExistence type="predicted"/>
<dbReference type="AlphaFoldDB" id="A0A837RF06"/>
<name>A0A837RF06_LACPE</name>
<comment type="caution">
    <text evidence="1">The sequence shown here is derived from an EMBL/GenBank/DDBJ whole genome shotgun (WGS) entry which is preliminary data.</text>
</comment>
<dbReference type="RefSeq" id="WP_056952363.1">
    <property type="nucleotide sequence ID" value="NZ_AZCU01000003.1"/>
</dbReference>
<accession>A0A837RF06</accession>
<dbReference type="GeneID" id="49393661"/>
<gene>
    <name evidence="1" type="ORF">FD24_GL002015</name>
</gene>
<protein>
    <submittedName>
        <fullName evidence="1">Uncharacterized protein</fullName>
    </submittedName>
</protein>
<dbReference type="EMBL" id="AZCU01000003">
    <property type="protein sequence ID" value="KRK26290.1"/>
    <property type="molecule type" value="Genomic_DNA"/>
</dbReference>
<sequence length="148" mass="16227">MQIINQSIQYQMETSTGNTDSVVVGLHGKTDKLEFSANLTIVADDLEAGTTFDDLSKKQLSALAIKKLPKLMPTLAYSNYQFFVQNNTPVRLTAYSDLSNNGNYISLSSTLDQSDFKDKPIGSIGYEDVKSAVKTILTQEFPTSSTKA</sequence>
<reference evidence="1 2" key="1">
    <citation type="journal article" date="2015" name="Genome Announc.">
        <title>Expanding the biotechnology potential of lactobacilli through comparative genomics of 213 strains and associated genera.</title>
        <authorList>
            <person name="Sun Z."/>
            <person name="Harris H.M."/>
            <person name="McCann A."/>
            <person name="Guo C."/>
            <person name="Argimon S."/>
            <person name="Zhang W."/>
            <person name="Yang X."/>
            <person name="Jeffery I.B."/>
            <person name="Cooney J.C."/>
            <person name="Kagawa T.F."/>
            <person name="Liu W."/>
            <person name="Song Y."/>
            <person name="Salvetti E."/>
            <person name="Wrobel A."/>
            <person name="Rasinkangas P."/>
            <person name="Parkhill J."/>
            <person name="Rea M.C."/>
            <person name="O'Sullivan O."/>
            <person name="Ritari J."/>
            <person name="Douillard F.P."/>
            <person name="Paul Ross R."/>
            <person name="Yang R."/>
            <person name="Briner A.E."/>
            <person name="Felis G.E."/>
            <person name="de Vos W.M."/>
            <person name="Barrangou R."/>
            <person name="Klaenhammer T.R."/>
            <person name="Caufield P.W."/>
            <person name="Cui Y."/>
            <person name="Zhang H."/>
            <person name="O'Toole P.W."/>
        </authorList>
    </citation>
    <scope>NUCLEOTIDE SEQUENCE [LARGE SCALE GENOMIC DNA]</scope>
    <source>
        <strain evidence="1 2">DSM 20314</strain>
    </source>
</reference>
<organism evidence="1 2">
    <name type="scientific">Lactiplantibacillus pentosus DSM 20314</name>
    <dbReference type="NCBI Taxonomy" id="1423791"/>
    <lineage>
        <taxon>Bacteria</taxon>
        <taxon>Bacillati</taxon>
        <taxon>Bacillota</taxon>
        <taxon>Bacilli</taxon>
        <taxon>Lactobacillales</taxon>
        <taxon>Lactobacillaceae</taxon>
        <taxon>Lactiplantibacillus</taxon>
    </lineage>
</organism>
<evidence type="ECO:0000313" key="2">
    <source>
        <dbReference type="Proteomes" id="UP000051020"/>
    </source>
</evidence>